<dbReference type="InterPro" id="IPR050835">
    <property type="entry name" value="ABC_transporter_sub-D"/>
</dbReference>
<proteinExistence type="inferred from homology"/>
<keyword evidence="5" id="KW-0547">Nucleotide-binding</keyword>
<keyword evidence="6" id="KW-0067">ATP-binding</keyword>
<feature type="domain" description="ABC transporter" evidence="10">
    <location>
        <begin position="229"/>
        <end position="455"/>
    </location>
</feature>
<dbReference type="CDD" id="cd03223">
    <property type="entry name" value="ABCD_peroxisomal_ALDP"/>
    <property type="match status" value="1"/>
</dbReference>
<reference evidence="11" key="1">
    <citation type="submission" date="2021-01" db="EMBL/GenBank/DDBJ databases">
        <authorList>
            <person name="Corre E."/>
            <person name="Pelletier E."/>
            <person name="Niang G."/>
            <person name="Scheremetjew M."/>
            <person name="Finn R."/>
            <person name="Kale V."/>
            <person name="Holt S."/>
            <person name="Cochrane G."/>
            <person name="Meng A."/>
            <person name="Brown T."/>
            <person name="Cohen L."/>
        </authorList>
    </citation>
    <scope>NUCLEOTIDE SEQUENCE</scope>
    <source>
        <strain evidence="11">S3</strain>
    </source>
</reference>
<evidence type="ECO:0000256" key="2">
    <source>
        <dbReference type="ARBA" id="ARBA00008575"/>
    </source>
</evidence>
<dbReference type="GO" id="GO:0005524">
    <property type="term" value="F:ATP binding"/>
    <property type="evidence" value="ECO:0007669"/>
    <property type="project" value="UniProtKB-KW"/>
</dbReference>
<dbReference type="InterPro" id="IPR003593">
    <property type="entry name" value="AAA+_ATPase"/>
</dbReference>
<dbReference type="InterPro" id="IPR011527">
    <property type="entry name" value="ABC1_TM_dom"/>
</dbReference>
<name>A0A7S3MZ59_9SPIT</name>
<dbReference type="SUPFAM" id="SSF52540">
    <property type="entry name" value="P-loop containing nucleoside triphosphate hydrolases"/>
    <property type="match status" value="1"/>
</dbReference>
<accession>A0A7S3MZ59</accession>
<dbReference type="GO" id="GO:0006635">
    <property type="term" value="P:fatty acid beta-oxidation"/>
    <property type="evidence" value="ECO:0007669"/>
    <property type="project" value="TreeGrafter"/>
</dbReference>
<dbReference type="SMART" id="SM00382">
    <property type="entry name" value="AAA"/>
    <property type="match status" value="1"/>
</dbReference>
<evidence type="ECO:0000256" key="1">
    <source>
        <dbReference type="ARBA" id="ARBA00004585"/>
    </source>
</evidence>
<dbReference type="PROSITE" id="PS00211">
    <property type="entry name" value="ABC_TRANSPORTER_1"/>
    <property type="match status" value="1"/>
</dbReference>
<comment type="similarity">
    <text evidence="2">Belongs to the ABC transporter superfamily. ABCD family. Peroxisomal fatty acyl CoA transporter (TC 3.A.1.203) subfamily.</text>
</comment>
<dbReference type="Pfam" id="PF00005">
    <property type="entry name" value="ABC_tran"/>
    <property type="match status" value="1"/>
</dbReference>
<sequence>MTIGWYFISGIIIRFISPSFGQLTAVEQKLEGEYRAKHTDLLNHSEEIAFYNGSDWEKKHIHDKFTELINHIKFILYKRFLMGIFDSMLVKYGAVMVGYTVVGLPVFGPGREEYLKKIGNDPTQITKDYVRNSSLLINLAKAIGRIVVSYKDLQNLAGYTTLIHEMDEVLLDLTSGKFIRTQVVHEEPVDEGDKTVTSSEKEKKVSIPKAITKVNDMKDMGTIIYSDNLKFVDVPILSPNGDVLIPKMNFEITPGMHLMISGPNGCGKSSLFRIMGSLWPVSGGTLYKPPSDKIFYIPQRPYLPNGTLRDQIIYPHSLEECRANGVSDDDLFELLKVVKLSYLVKREGGWDNENDWNDVLSGGEKQRMAMGRLIYHKPKYAILDECTSAVSIDVEGHLYSHMKQQGITLITVSHRDTLWKYHDYLLMFKGDQQFEFGDMPEEKKDLAMRALTAAHQAKKH</sequence>
<evidence type="ECO:0000256" key="8">
    <source>
        <dbReference type="ARBA" id="ARBA00023136"/>
    </source>
</evidence>
<dbReference type="InterPro" id="IPR017871">
    <property type="entry name" value="ABC_transporter-like_CS"/>
</dbReference>
<keyword evidence="4" id="KW-0812">Transmembrane</keyword>
<dbReference type="AlphaFoldDB" id="A0A7S3MZ59"/>
<keyword evidence="3" id="KW-0813">Transport</keyword>
<dbReference type="InterPro" id="IPR027417">
    <property type="entry name" value="P-loop_NTPase"/>
</dbReference>
<dbReference type="GO" id="GO:0042760">
    <property type="term" value="P:very long-chain fatty acid catabolic process"/>
    <property type="evidence" value="ECO:0007669"/>
    <property type="project" value="TreeGrafter"/>
</dbReference>
<evidence type="ECO:0000256" key="9">
    <source>
        <dbReference type="SAM" id="SignalP"/>
    </source>
</evidence>
<dbReference type="EMBL" id="HBIH01023534">
    <property type="protein sequence ID" value="CAE0328771.1"/>
    <property type="molecule type" value="Transcribed_RNA"/>
</dbReference>
<feature type="chain" id="PRO_5030722327" description="ABC transporter domain-containing protein" evidence="9">
    <location>
        <begin position="22"/>
        <end position="460"/>
    </location>
</feature>
<evidence type="ECO:0000256" key="3">
    <source>
        <dbReference type="ARBA" id="ARBA00022448"/>
    </source>
</evidence>
<evidence type="ECO:0000256" key="6">
    <source>
        <dbReference type="ARBA" id="ARBA00022840"/>
    </source>
</evidence>
<keyword evidence="7" id="KW-1133">Transmembrane helix</keyword>
<dbReference type="Gene3D" id="3.40.50.300">
    <property type="entry name" value="P-loop containing nucleotide triphosphate hydrolases"/>
    <property type="match status" value="1"/>
</dbReference>
<feature type="signal peptide" evidence="9">
    <location>
        <begin position="1"/>
        <end position="21"/>
    </location>
</feature>
<dbReference type="PANTHER" id="PTHR11384:SF67">
    <property type="entry name" value="ATP-BINDING CASSETTE SUB-FAMILY D MEMBER 1"/>
    <property type="match status" value="1"/>
</dbReference>
<keyword evidence="9" id="KW-0732">Signal</keyword>
<dbReference type="InterPro" id="IPR003439">
    <property type="entry name" value="ABC_transporter-like_ATP-bd"/>
</dbReference>
<protein>
    <recommendedName>
        <fullName evidence="10">ABC transporter domain-containing protein</fullName>
    </recommendedName>
</protein>
<evidence type="ECO:0000256" key="7">
    <source>
        <dbReference type="ARBA" id="ARBA00022989"/>
    </source>
</evidence>
<comment type="subcellular location">
    <subcellularLocation>
        <location evidence="1">Peroxisome membrane</location>
        <topology evidence="1">Multi-pass membrane protein</topology>
    </subcellularLocation>
</comment>
<gene>
    <name evidence="11" type="ORF">SINC0208_LOCUS9399</name>
</gene>
<dbReference type="FunFam" id="3.40.50.300:FF:000636">
    <property type="entry name" value="ATP-binding cassette sub-family D member 3"/>
    <property type="match status" value="1"/>
</dbReference>
<evidence type="ECO:0000256" key="5">
    <source>
        <dbReference type="ARBA" id="ARBA00022741"/>
    </source>
</evidence>
<dbReference type="PANTHER" id="PTHR11384">
    <property type="entry name" value="ATP-BINDING CASSETTE, SUB-FAMILY D MEMBER"/>
    <property type="match status" value="1"/>
</dbReference>
<evidence type="ECO:0000313" key="11">
    <source>
        <dbReference type="EMBL" id="CAE0328771.1"/>
    </source>
</evidence>
<dbReference type="GO" id="GO:0140359">
    <property type="term" value="F:ABC-type transporter activity"/>
    <property type="evidence" value="ECO:0007669"/>
    <property type="project" value="InterPro"/>
</dbReference>
<dbReference type="PROSITE" id="PS50893">
    <property type="entry name" value="ABC_TRANSPORTER_2"/>
    <property type="match status" value="1"/>
</dbReference>
<dbReference type="GO" id="GO:0005778">
    <property type="term" value="C:peroxisomal membrane"/>
    <property type="evidence" value="ECO:0007669"/>
    <property type="project" value="UniProtKB-SubCell"/>
</dbReference>
<keyword evidence="8" id="KW-0472">Membrane</keyword>
<dbReference type="GO" id="GO:0015910">
    <property type="term" value="P:long-chain fatty acid import into peroxisome"/>
    <property type="evidence" value="ECO:0007669"/>
    <property type="project" value="TreeGrafter"/>
</dbReference>
<dbReference type="Pfam" id="PF06472">
    <property type="entry name" value="ABC_membrane_2"/>
    <property type="match status" value="1"/>
</dbReference>
<organism evidence="11">
    <name type="scientific">Strombidium inclinatum</name>
    <dbReference type="NCBI Taxonomy" id="197538"/>
    <lineage>
        <taxon>Eukaryota</taxon>
        <taxon>Sar</taxon>
        <taxon>Alveolata</taxon>
        <taxon>Ciliophora</taxon>
        <taxon>Intramacronucleata</taxon>
        <taxon>Spirotrichea</taxon>
        <taxon>Oligotrichia</taxon>
        <taxon>Strombidiidae</taxon>
        <taxon>Strombidium</taxon>
    </lineage>
</organism>
<evidence type="ECO:0000256" key="4">
    <source>
        <dbReference type="ARBA" id="ARBA00022692"/>
    </source>
</evidence>
<dbReference type="GO" id="GO:0007031">
    <property type="term" value="P:peroxisome organization"/>
    <property type="evidence" value="ECO:0007669"/>
    <property type="project" value="TreeGrafter"/>
</dbReference>
<dbReference type="GO" id="GO:0005324">
    <property type="term" value="F:long-chain fatty acid transmembrane transporter activity"/>
    <property type="evidence" value="ECO:0007669"/>
    <property type="project" value="TreeGrafter"/>
</dbReference>
<dbReference type="GO" id="GO:0016887">
    <property type="term" value="F:ATP hydrolysis activity"/>
    <property type="evidence" value="ECO:0007669"/>
    <property type="project" value="InterPro"/>
</dbReference>
<evidence type="ECO:0000259" key="10">
    <source>
        <dbReference type="PROSITE" id="PS50893"/>
    </source>
</evidence>